<accession>A0ABN0WK26</accession>
<feature type="signal peptide" evidence="1">
    <location>
        <begin position="1"/>
        <end position="21"/>
    </location>
</feature>
<keyword evidence="1" id="KW-0732">Signal</keyword>
<dbReference type="Pfam" id="PF10082">
    <property type="entry name" value="BBP2_2"/>
    <property type="match status" value="1"/>
</dbReference>
<evidence type="ECO:0000313" key="2">
    <source>
        <dbReference type="EMBL" id="GAA0340054.1"/>
    </source>
</evidence>
<sequence>MNKPTYLSLLIATALSSAAIAQDQAGYVIQTESGFDIMPGFDFKLKHDDNVSNDGVNEQGSTIAVFSPFVAARLLDGVNEYNLQAGVSKGNYFSSSQDNFLDAYASGDAKWEFSDSHRVFVEAEFVDGHEERGTGVFDAGGSAQAEPAEFRTLDVNGYFEFGARSTPARIRLGGGYTQKDYQNLENVTQFREFNKTNAQAAFYYDTGAFTSLVAQVTRDDIRYDRIDPVGGDRDNIDTRYLVGMDWQATALTSGEFRIGYQKKSFDSASREDFSGISWQAAVNWQPLSYSTVTLETGRRARDPDLRGDVIKESRHGLGWSHDWSQDMQTNLTVGHVRSDYQGYDQEDKFWRYEAKASYRISYLWKLEGGVQISDRSSTDARFEYDKSVVYLGVGMNL</sequence>
<reference evidence="2 3" key="1">
    <citation type="journal article" date="2019" name="Int. J. Syst. Evol. Microbiol.">
        <title>The Global Catalogue of Microorganisms (GCM) 10K type strain sequencing project: providing services to taxonomists for standard genome sequencing and annotation.</title>
        <authorList>
            <consortium name="The Broad Institute Genomics Platform"/>
            <consortium name="The Broad Institute Genome Sequencing Center for Infectious Disease"/>
            <person name="Wu L."/>
            <person name="Ma J."/>
        </authorList>
    </citation>
    <scope>NUCLEOTIDE SEQUENCE [LARGE SCALE GENOMIC DNA]</scope>
    <source>
        <strain evidence="2 3">JCM 13378</strain>
    </source>
</reference>
<feature type="chain" id="PRO_5046059338" evidence="1">
    <location>
        <begin position="22"/>
        <end position="397"/>
    </location>
</feature>
<keyword evidence="3" id="KW-1185">Reference proteome</keyword>
<dbReference type="RefSeq" id="WP_172449325.1">
    <property type="nucleotide sequence ID" value="NZ_BAAAEI010000001.1"/>
</dbReference>
<comment type="caution">
    <text evidence="2">The sequence shown here is derived from an EMBL/GenBank/DDBJ whole genome shotgun (WGS) entry which is preliminary data.</text>
</comment>
<dbReference type="Proteomes" id="UP001501757">
    <property type="component" value="Unassembled WGS sequence"/>
</dbReference>
<gene>
    <name evidence="2" type="ORF">GCM10009092_00710</name>
</gene>
<evidence type="ECO:0000256" key="1">
    <source>
        <dbReference type="SAM" id="SignalP"/>
    </source>
</evidence>
<organism evidence="2 3">
    <name type="scientific">Bowmanella denitrificans</name>
    <dbReference type="NCBI Taxonomy" id="366582"/>
    <lineage>
        <taxon>Bacteria</taxon>
        <taxon>Pseudomonadati</taxon>
        <taxon>Pseudomonadota</taxon>
        <taxon>Gammaproteobacteria</taxon>
        <taxon>Alteromonadales</taxon>
        <taxon>Alteromonadaceae</taxon>
        <taxon>Bowmanella</taxon>
    </lineage>
</organism>
<proteinExistence type="predicted"/>
<protein>
    <submittedName>
        <fullName evidence="2">Outer membrane beta-barrel protein</fullName>
    </submittedName>
</protein>
<dbReference type="InterPro" id="IPR018759">
    <property type="entry name" value="BBP2_2"/>
</dbReference>
<evidence type="ECO:0000313" key="3">
    <source>
        <dbReference type="Proteomes" id="UP001501757"/>
    </source>
</evidence>
<dbReference type="EMBL" id="BAAAEI010000001">
    <property type="protein sequence ID" value="GAA0340054.1"/>
    <property type="molecule type" value="Genomic_DNA"/>
</dbReference>
<name>A0ABN0WK26_9ALTE</name>